<protein>
    <submittedName>
        <fullName evidence="2">XRE family transcriptional regulator</fullName>
    </submittedName>
</protein>
<dbReference type="CDD" id="cd00093">
    <property type="entry name" value="HTH_XRE"/>
    <property type="match status" value="1"/>
</dbReference>
<proteinExistence type="predicted"/>
<dbReference type="InterPro" id="IPR010982">
    <property type="entry name" value="Lambda_DNA-bd_dom_sf"/>
</dbReference>
<evidence type="ECO:0000313" key="3">
    <source>
        <dbReference type="Proteomes" id="UP000244140"/>
    </source>
</evidence>
<evidence type="ECO:0000313" key="2">
    <source>
        <dbReference type="EMBL" id="PTN77542.1"/>
    </source>
</evidence>
<dbReference type="AlphaFoldDB" id="A0A855UEX8"/>
<accession>A0A855UEX8</accession>
<sequence>MRDWLLKLRIKNKMTQEEVAVKAEISRTTYASIEQGRRRPSVESAMRIASILGFDWTLFFE</sequence>
<dbReference type="RefSeq" id="WP_010714015.1">
    <property type="nucleotide sequence ID" value="NZ_BSWY01000042.1"/>
</dbReference>
<dbReference type="GO" id="GO:0003677">
    <property type="term" value="F:DNA binding"/>
    <property type="evidence" value="ECO:0007669"/>
    <property type="project" value="InterPro"/>
</dbReference>
<gene>
    <name evidence="2" type="ORF">DAI13_07215</name>
</gene>
<dbReference type="SUPFAM" id="SSF47413">
    <property type="entry name" value="lambda repressor-like DNA-binding domains"/>
    <property type="match status" value="1"/>
</dbReference>
<comment type="caution">
    <text evidence="2">The sequence shown here is derived from an EMBL/GenBank/DDBJ whole genome shotgun (WGS) entry which is preliminary data.</text>
</comment>
<dbReference type="EMBL" id="PZZH01000001">
    <property type="protein sequence ID" value="PTN77542.1"/>
    <property type="molecule type" value="Genomic_DNA"/>
</dbReference>
<dbReference type="Gene3D" id="1.10.260.40">
    <property type="entry name" value="lambda repressor-like DNA-binding domains"/>
    <property type="match status" value="1"/>
</dbReference>
<name>A0A855UEX8_ENTFL</name>
<organism evidence="2 3">
    <name type="scientific">Enterococcus faecalis</name>
    <name type="common">Streptococcus faecalis</name>
    <dbReference type="NCBI Taxonomy" id="1351"/>
    <lineage>
        <taxon>Bacteria</taxon>
        <taxon>Bacillati</taxon>
        <taxon>Bacillota</taxon>
        <taxon>Bacilli</taxon>
        <taxon>Lactobacillales</taxon>
        <taxon>Enterococcaceae</taxon>
        <taxon>Enterococcus</taxon>
    </lineage>
</organism>
<dbReference type="PROSITE" id="PS50943">
    <property type="entry name" value="HTH_CROC1"/>
    <property type="match status" value="1"/>
</dbReference>
<reference evidence="2 3" key="1">
    <citation type="submission" date="2018-04" db="EMBL/GenBank/DDBJ databases">
        <authorList>
            <person name="Van Tyne D."/>
        </authorList>
    </citation>
    <scope>NUCLEOTIDE SEQUENCE [LARGE SCALE GENOMIC DNA]</scope>
    <source>
        <strain evidence="2 3">B2535</strain>
    </source>
</reference>
<evidence type="ECO:0000259" key="1">
    <source>
        <dbReference type="PROSITE" id="PS50943"/>
    </source>
</evidence>
<dbReference type="InterPro" id="IPR001387">
    <property type="entry name" value="Cro/C1-type_HTH"/>
</dbReference>
<dbReference type="Pfam" id="PF01381">
    <property type="entry name" value="HTH_3"/>
    <property type="match status" value="1"/>
</dbReference>
<dbReference type="SMART" id="SM00530">
    <property type="entry name" value="HTH_XRE"/>
    <property type="match status" value="1"/>
</dbReference>
<dbReference type="Proteomes" id="UP000244140">
    <property type="component" value="Unassembled WGS sequence"/>
</dbReference>
<feature type="domain" description="HTH cro/C1-type" evidence="1">
    <location>
        <begin position="5"/>
        <end position="59"/>
    </location>
</feature>